<dbReference type="Proteomes" id="UP000193067">
    <property type="component" value="Unassembled WGS sequence"/>
</dbReference>
<dbReference type="EMBL" id="KZ084116">
    <property type="protein sequence ID" value="OSD00747.1"/>
    <property type="molecule type" value="Genomic_DNA"/>
</dbReference>
<organism evidence="1 2">
    <name type="scientific">Trametes coccinea (strain BRFM310)</name>
    <name type="common">Pycnoporus coccineus</name>
    <dbReference type="NCBI Taxonomy" id="1353009"/>
    <lineage>
        <taxon>Eukaryota</taxon>
        <taxon>Fungi</taxon>
        <taxon>Dikarya</taxon>
        <taxon>Basidiomycota</taxon>
        <taxon>Agaricomycotina</taxon>
        <taxon>Agaricomycetes</taxon>
        <taxon>Polyporales</taxon>
        <taxon>Polyporaceae</taxon>
        <taxon>Trametes</taxon>
    </lineage>
</organism>
<keyword evidence="2" id="KW-1185">Reference proteome</keyword>
<reference evidence="1 2" key="1">
    <citation type="journal article" date="2015" name="Biotechnol. Biofuels">
        <title>Enhanced degradation of softwood versus hardwood by the white-rot fungus Pycnoporus coccineus.</title>
        <authorList>
            <person name="Couturier M."/>
            <person name="Navarro D."/>
            <person name="Chevret D."/>
            <person name="Henrissat B."/>
            <person name="Piumi F."/>
            <person name="Ruiz-Duenas F.J."/>
            <person name="Martinez A.T."/>
            <person name="Grigoriev I.V."/>
            <person name="Riley R."/>
            <person name="Lipzen A."/>
            <person name="Berrin J.G."/>
            <person name="Master E.R."/>
            <person name="Rosso M.N."/>
        </authorList>
    </citation>
    <scope>NUCLEOTIDE SEQUENCE [LARGE SCALE GENOMIC DNA]</scope>
    <source>
        <strain evidence="1 2">BRFM310</strain>
    </source>
</reference>
<protein>
    <submittedName>
        <fullName evidence="1">Uncharacterized protein</fullName>
    </submittedName>
</protein>
<gene>
    <name evidence="1" type="ORF">PYCCODRAFT_1437089</name>
</gene>
<proteinExistence type="predicted"/>
<accession>A0A1Y2II16</accession>
<name>A0A1Y2II16_TRAC3</name>
<evidence type="ECO:0000313" key="2">
    <source>
        <dbReference type="Proteomes" id="UP000193067"/>
    </source>
</evidence>
<sequence>MLCIPAAGSTRDESCMATNDKCDEAAVFESFQIANGRVNKGRPQSPLKLSHRSQIGIVVLLQAVARVC</sequence>
<dbReference type="AlphaFoldDB" id="A0A1Y2II16"/>
<evidence type="ECO:0000313" key="1">
    <source>
        <dbReference type="EMBL" id="OSD00747.1"/>
    </source>
</evidence>